<dbReference type="EMBL" id="BSOU01000002">
    <property type="protein sequence ID" value="GLR73810.1"/>
    <property type="molecule type" value="Genomic_DNA"/>
</dbReference>
<reference evidence="2" key="1">
    <citation type="journal article" date="2019" name="Int. J. Syst. Evol. Microbiol.">
        <title>The Global Catalogue of Microorganisms (GCM) 10K type strain sequencing project: providing services to taxonomists for standard genome sequencing and annotation.</title>
        <authorList>
            <consortium name="The Broad Institute Genomics Platform"/>
            <consortium name="The Broad Institute Genome Sequencing Center for Infectious Disease"/>
            <person name="Wu L."/>
            <person name="Ma J."/>
        </authorList>
    </citation>
    <scope>NUCLEOTIDE SEQUENCE [LARGE SCALE GENOMIC DNA]</scope>
    <source>
        <strain evidence="2">NBRC 105001</strain>
    </source>
</reference>
<organism evidence="1 2">
    <name type="scientific">Aliivibrio sifiae</name>
    <dbReference type="NCBI Taxonomy" id="566293"/>
    <lineage>
        <taxon>Bacteria</taxon>
        <taxon>Pseudomonadati</taxon>
        <taxon>Pseudomonadota</taxon>
        <taxon>Gammaproteobacteria</taxon>
        <taxon>Vibrionales</taxon>
        <taxon>Vibrionaceae</taxon>
        <taxon>Aliivibrio</taxon>
    </lineage>
</organism>
<name>A0ABQ6ABD6_9GAMM</name>
<comment type="caution">
    <text evidence="1">The sequence shown here is derived from an EMBL/GenBank/DDBJ whole genome shotgun (WGS) entry which is preliminary data.</text>
</comment>
<proteinExistence type="predicted"/>
<evidence type="ECO:0000313" key="2">
    <source>
        <dbReference type="Proteomes" id="UP001156660"/>
    </source>
</evidence>
<evidence type="ECO:0000313" key="1">
    <source>
        <dbReference type="EMBL" id="GLR73810.1"/>
    </source>
</evidence>
<accession>A0ABQ6ABD6</accession>
<keyword evidence="2" id="KW-1185">Reference proteome</keyword>
<protein>
    <submittedName>
        <fullName evidence="1">Uncharacterized protein</fullName>
    </submittedName>
</protein>
<sequence>MTLSKIDSRAIIAHRLDGADSMLLFEILLLSYASHMMKVTIADINIKGLNYVRRKSNTLLCI</sequence>
<gene>
    <name evidence="1" type="ORF">GCM10007855_06840</name>
</gene>
<dbReference type="Proteomes" id="UP001156660">
    <property type="component" value="Unassembled WGS sequence"/>
</dbReference>